<evidence type="ECO:0000256" key="1">
    <source>
        <dbReference type="ARBA" id="ARBA00004123"/>
    </source>
</evidence>
<evidence type="ECO:0000256" key="7">
    <source>
        <dbReference type="SAM" id="MobiDB-lite"/>
    </source>
</evidence>
<keyword evidence="2" id="KW-0805">Transcription regulation</keyword>
<dbReference type="InterPro" id="IPR009072">
    <property type="entry name" value="Histone-fold"/>
</dbReference>
<dbReference type="Pfam" id="PF02269">
    <property type="entry name" value="TFIID-18kDa"/>
    <property type="match status" value="1"/>
</dbReference>
<comment type="subcellular location">
    <subcellularLocation>
        <location evidence="1">Nucleus</location>
    </subcellularLocation>
</comment>
<keyword evidence="9" id="KW-1185">Reference proteome</keyword>
<dbReference type="GO" id="GO:0005634">
    <property type="term" value="C:nucleus"/>
    <property type="evidence" value="ECO:0007669"/>
    <property type="project" value="UniProtKB-SubCell"/>
</dbReference>
<evidence type="ECO:0000256" key="2">
    <source>
        <dbReference type="ARBA" id="ARBA00023015"/>
    </source>
</evidence>
<dbReference type="OrthoDB" id="66982at2759"/>
<reference evidence="8" key="1">
    <citation type="submission" date="2020-01" db="EMBL/GenBank/DDBJ databases">
        <title>Identification and distribution of gene clusters putatively required for synthesis of sphingolipid metabolism inhibitors in phylogenetically diverse species of the filamentous fungus Fusarium.</title>
        <authorList>
            <person name="Kim H.-S."/>
            <person name="Busman M."/>
            <person name="Brown D.W."/>
            <person name="Divon H."/>
            <person name="Uhlig S."/>
            <person name="Proctor R.H."/>
        </authorList>
    </citation>
    <scope>NUCLEOTIDE SEQUENCE</scope>
    <source>
        <strain evidence="8">NRRL 53441</strain>
    </source>
</reference>
<dbReference type="GO" id="GO:0046982">
    <property type="term" value="F:protein heterodimerization activity"/>
    <property type="evidence" value="ECO:0007669"/>
    <property type="project" value="InterPro"/>
</dbReference>
<evidence type="ECO:0000256" key="4">
    <source>
        <dbReference type="ARBA" id="ARBA00023163"/>
    </source>
</evidence>
<dbReference type="FunFam" id="1.10.20.10:FF:000023">
    <property type="entry name" value="transcription initiation protein SPT3 homolog"/>
    <property type="match status" value="1"/>
</dbReference>
<evidence type="ECO:0000313" key="9">
    <source>
        <dbReference type="Proteomes" id="UP000605986"/>
    </source>
</evidence>
<keyword evidence="3" id="KW-0010">Activator</keyword>
<dbReference type="GO" id="GO:0006357">
    <property type="term" value="P:regulation of transcription by RNA polymerase II"/>
    <property type="evidence" value="ECO:0007669"/>
    <property type="project" value="UniProtKB-ARBA"/>
</dbReference>
<accession>A0A8H4KB15</accession>
<dbReference type="GO" id="GO:0006366">
    <property type="term" value="P:transcription by RNA polymerase II"/>
    <property type="evidence" value="ECO:0007669"/>
    <property type="project" value="InterPro"/>
</dbReference>
<evidence type="ECO:0000256" key="6">
    <source>
        <dbReference type="ARBA" id="ARBA00061274"/>
    </source>
</evidence>
<dbReference type="GO" id="GO:0003712">
    <property type="term" value="F:transcription coregulator activity"/>
    <property type="evidence" value="ECO:0007669"/>
    <property type="project" value="TreeGrafter"/>
</dbReference>
<dbReference type="GO" id="GO:0000124">
    <property type="term" value="C:SAGA complex"/>
    <property type="evidence" value="ECO:0007669"/>
    <property type="project" value="UniProtKB-ARBA"/>
</dbReference>
<dbReference type="AlphaFoldDB" id="A0A8H4KB15"/>
<protein>
    <submittedName>
        <fullName evidence="8">Uncharacterized protein</fullName>
    </submittedName>
</protein>
<evidence type="ECO:0000256" key="3">
    <source>
        <dbReference type="ARBA" id="ARBA00023159"/>
    </source>
</evidence>
<keyword evidence="5" id="KW-0539">Nucleus</keyword>
<dbReference type="SUPFAM" id="SSF47113">
    <property type="entry name" value="Histone-fold"/>
    <property type="match status" value="1"/>
</dbReference>
<dbReference type="EMBL" id="JAADJG010000421">
    <property type="protein sequence ID" value="KAF4446975.1"/>
    <property type="molecule type" value="Genomic_DNA"/>
</dbReference>
<dbReference type="InterPro" id="IPR003195">
    <property type="entry name" value="TFIID_TAF13"/>
</dbReference>
<name>A0A8H4KB15_9HYPO</name>
<sequence>MVIHKETLRTATPSRITASAAPTSNKAPAINKSSAVARKSRNTTVIPPALRPDTKHDILRRPLPIMNRFIPKYSAEIQQMMFVAGETQDLSVETLTLVEKIIHEQVVHVLTTAKDLATRRGDKLFSAPDILFQVRHEPSRQRRLQKLLLDRAIIKHARKTTNNDDEGDLIDVAEDEVENIAVEEASKKNTKPLTALLPWDVENMFEVQPPGREDDIDLDSEEFRERLHWADEMTKKMTKDEYTRYAECRNASFVKRKDKRFREWAGQDATAGLRKSSDTIELIAFLAVEMVQRLTDIALSIQEEDLKAAQASAVVQESADETVASLTARGEGPFVQPTPKRPAISVEHIRRAFDRTQVPTKKQKGYRLTELRGPAPLKLI</sequence>
<proteinExistence type="inferred from homology"/>
<organism evidence="8 9">
    <name type="scientific">Fusarium austroafricanum</name>
    <dbReference type="NCBI Taxonomy" id="2364996"/>
    <lineage>
        <taxon>Eukaryota</taxon>
        <taxon>Fungi</taxon>
        <taxon>Dikarya</taxon>
        <taxon>Ascomycota</taxon>
        <taxon>Pezizomycotina</taxon>
        <taxon>Sordariomycetes</taxon>
        <taxon>Hypocreomycetidae</taxon>
        <taxon>Hypocreales</taxon>
        <taxon>Nectriaceae</taxon>
        <taxon>Fusarium</taxon>
        <taxon>Fusarium concolor species complex</taxon>
    </lineage>
</organism>
<evidence type="ECO:0000256" key="5">
    <source>
        <dbReference type="ARBA" id="ARBA00023242"/>
    </source>
</evidence>
<feature type="region of interest" description="Disordered" evidence="7">
    <location>
        <begin position="1"/>
        <end position="29"/>
    </location>
</feature>
<dbReference type="PANTHER" id="PTHR11380">
    <property type="entry name" value="TRANSCRIPTION INITIATION FACTOR TFIID/SUPT3-RELATED"/>
    <property type="match status" value="1"/>
</dbReference>
<comment type="caution">
    <text evidence="8">The sequence shown here is derived from an EMBL/GenBank/DDBJ whole genome shotgun (WGS) entry which is preliminary data.</text>
</comment>
<evidence type="ECO:0000313" key="8">
    <source>
        <dbReference type="EMBL" id="KAF4446975.1"/>
    </source>
</evidence>
<dbReference type="PANTHER" id="PTHR11380:SF16">
    <property type="entry name" value="TRANSCRIPTION INITIATION PROTEIN SPT3 HOMOLOG"/>
    <property type="match status" value="1"/>
</dbReference>
<keyword evidence="4" id="KW-0804">Transcription</keyword>
<dbReference type="CDD" id="cd22926">
    <property type="entry name" value="HFD_SPT3"/>
    <property type="match status" value="1"/>
</dbReference>
<comment type="similarity">
    <text evidence="6">Belongs to the SPT3 family.</text>
</comment>
<gene>
    <name evidence="8" type="ORF">F53441_9446</name>
</gene>
<dbReference type="Proteomes" id="UP000605986">
    <property type="component" value="Unassembled WGS sequence"/>
</dbReference>
<feature type="compositionally biased region" description="Polar residues" evidence="7">
    <location>
        <begin position="9"/>
        <end position="29"/>
    </location>
</feature>